<keyword evidence="4" id="KW-0067">ATP-binding</keyword>
<dbReference type="CDD" id="cd07960">
    <property type="entry name" value="Anticodon_Ia_Ile_BEm"/>
    <property type="match status" value="1"/>
</dbReference>
<accession>A0A1R0H7F1</accession>
<dbReference type="Pfam" id="PF00133">
    <property type="entry name" value="tRNA-synt_1"/>
    <property type="match status" value="1"/>
</dbReference>
<dbReference type="GO" id="GO:0005524">
    <property type="term" value="F:ATP binding"/>
    <property type="evidence" value="ECO:0007669"/>
    <property type="project" value="UniProtKB-KW"/>
</dbReference>
<reference evidence="9 10" key="1">
    <citation type="journal article" date="2016" name="Mol. Biol. Evol.">
        <title>Genome-Wide Survey of Gut Fungi (Harpellales) Reveals the First Horizontally Transferred Ubiquitin Gene from a Mosquito Host.</title>
        <authorList>
            <person name="Wang Y."/>
            <person name="White M.M."/>
            <person name="Kvist S."/>
            <person name="Moncalvo J.M."/>
        </authorList>
    </citation>
    <scope>NUCLEOTIDE SEQUENCE [LARGE SCALE GENOMIC DNA]</scope>
    <source>
        <strain evidence="9 10">ALG-7-W6</strain>
    </source>
</reference>
<keyword evidence="3" id="KW-0547">Nucleotide-binding</keyword>
<evidence type="ECO:0000256" key="4">
    <source>
        <dbReference type="ARBA" id="ARBA00022840"/>
    </source>
</evidence>
<dbReference type="GO" id="GO:0006428">
    <property type="term" value="P:isoleucyl-tRNA aminoacylation"/>
    <property type="evidence" value="ECO:0007669"/>
    <property type="project" value="TreeGrafter"/>
</dbReference>
<evidence type="ECO:0000313" key="10">
    <source>
        <dbReference type="Proteomes" id="UP000187455"/>
    </source>
</evidence>
<dbReference type="InterPro" id="IPR009008">
    <property type="entry name" value="Val/Leu/Ile-tRNA-synth_edit"/>
</dbReference>
<name>A0A1R0H7F1_9FUNG</name>
<dbReference type="PANTHER" id="PTHR42765">
    <property type="entry name" value="SOLEUCYL-TRNA SYNTHETASE"/>
    <property type="match status" value="1"/>
</dbReference>
<dbReference type="InterPro" id="IPR013155">
    <property type="entry name" value="M/V/L/I-tRNA-synth_anticd-bd"/>
</dbReference>
<dbReference type="GO" id="GO:0004822">
    <property type="term" value="F:isoleucine-tRNA ligase activity"/>
    <property type="evidence" value="ECO:0007669"/>
    <property type="project" value="TreeGrafter"/>
</dbReference>
<proteinExistence type="predicted"/>
<comment type="caution">
    <text evidence="9">The sequence shown here is derived from an EMBL/GenBank/DDBJ whole genome shotgun (WGS) entry which is preliminary data.</text>
</comment>
<dbReference type="Proteomes" id="UP000187455">
    <property type="component" value="Unassembled WGS sequence"/>
</dbReference>
<dbReference type="Gene3D" id="1.10.730.20">
    <property type="match status" value="2"/>
</dbReference>
<dbReference type="InterPro" id="IPR014729">
    <property type="entry name" value="Rossmann-like_a/b/a_fold"/>
</dbReference>
<keyword evidence="6" id="KW-0030">Aminoacyl-tRNA synthetase</keyword>
<evidence type="ECO:0000256" key="1">
    <source>
        <dbReference type="ARBA" id="ARBA00004496"/>
    </source>
</evidence>
<dbReference type="InterPro" id="IPR009080">
    <property type="entry name" value="tRNAsynth_Ia_anticodon-bd"/>
</dbReference>
<dbReference type="OrthoDB" id="10264412at2759"/>
<dbReference type="SUPFAM" id="SSF47323">
    <property type="entry name" value="Anticodon-binding domain of a subclass of class I aminoacyl-tRNA synthetases"/>
    <property type="match status" value="1"/>
</dbReference>
<keyword evidence="2 9" id="KW-0436">Ligase</keyword>
<evidence type="ECO:0000256" key="3">
    <source>
        <dbReference type="ARBA" id="ARBA00022741"/>
    </source>
</evidence>
<evidence type="ECO:0000256" key="2">
    <source>
        <dbReference type="ARBA" id="ARBA00022598"/>
    </source>
</evidence>
<keyword evidence="5" id="KW-0648">Protein biosynthesis</keyword>
<dbReference type="SUPFAM" id="SSF50677">
    <property type="entry name" value="ValRS/IleRS/LeuRS editing domain"/>
    <property type="match status" value="1"/>
</dbReference>
<evidence type="ECO:0000256" key="6">
    <source>
        <dbReference type="ARBA" id="ARBA00023146"/>
    </source>
</evidence>
<dbReference type="InterPro" id="IPR033708">
    <property type="entry name" value="Anticodon_Ile_BEm"/>
</dbReference>
<dbReference type="InterPro" id="IPR050081">
    <property type="entry name" value="Ile-tRNA_ligase"/>
</dbReference>
<dbReference type="GO" id="GO:0005739">
    <property type="term" value="C:mitochondrion"/>
    <property type="evidence" value="ECO:0007669"/>
    <property type="project" value="TreeGrafter"/>
</dbReference>
<keyword evidence="10" id="KW-1185">Reference proteome</keyword>
<comment type="subcellular location">
    <subcellularLocation>
        <location evidence="1">Cytoplasm</location>
    </subcellularLocation>
</comment>
<dbReference type="SUPFAM" id="SSF52374">
    <property type="entry name" value="Nucleotidylyl transferase"/>
    <property type="match status" value="1"/>
</dbReference>
<dbReference type="GO" id="GO:0032543">
    <property type="term" value="P:mitochondrial translation"/>
    <property type="evidence" value="ECO:0007669"/>
    <property type="project" value="TreeGrafter"/>
</dbReference>
<evidence type="ECO:0000259" key="7">
    <source>
        <dbReference type="Pfam" id="PF00133"/>
    </source>
</evidence>
<dbReference type="EMBL" id="LSSL01000270">
    <property type="protein sequence ID" value="OLY85018.1"/>
    <property type="molecule type" value="Genomic_DNA"/>
</dbReference>
<dbReference type="GO" id="GO:0002161">
    <property type="term" value="F:aminoacyl-tRNA deacylase activity"/>
    <property type="evidence" value="ECO:0007669"/>
    <property type="project" value="InterPro"/>
</dbReference>
<dbReference type="Gene3D" id="1.10.10.830">
    <property type="entry name" value="Ile-tRNA synthetase CP2 domain-like"/>
    <property type="match status" value="1"/>
</dbReference>
<evidence type="ECO:0000256" key="5">
    <source>
        <dbReference type="ARBA" id="ARBA00022917"/>
    </source>
</evidence>
<sequence>MNPKAVRKYAKELALNAIKDQKADFKNWAIIGDWDHPYKTMVNSKISIPESSNVYYLIWTTTPWTLVANRAIAVNPDLDYTIIRADDNDGSSAYYIVAANLAHQISNFFPGSSTIFTETSIKGSEFVGNTYYQFFDKKEYPILPAEYVTSMSGTGLVHTAPGHGKEDFELCSSYGISPYSPVDDLGGKRLEAFVKGRSQWCISRQRPWGTPIPVFYDSITDEPLMTEKSVDYVISKFKESGGSDAWWNLSTEDLLAPEYKNNGKTYIKKYDTLDVWFDSGTSWTLIADMIPNDDKKFVADVYLEGSDQHRGWFQSSLITSCLVNGISPYKTLFTHGFFLDEQGSKMSKSLGNVMYPSDIIEGVKSDSTNYPGYGVDVLRLWVGMHDTSSDVNVGPQILSNVSTVMRKIRGTFRFLLASLNDFSVEKILPTSSLQQVDIYVLGELSKTIKSIQESFDNYAFYRGMQSLNIFINTTLSSFYIDVIKDRLYADKTDSVSRLSAQTTCHHEDSWDNPEISKNFELVRQSRSIVNNSIEQLRKLKSIGSSLETKVDVYISKESEFQKYISGNDGLSLSDIYIVSRVTVFDISDFNADILNSDVIQIAKSHLVCSDGTKDDFISVAKKSDKHKCPRCWKYTSDSVGSLCSRCEPIVKSIIV</sequence>
<evidence type="ECO:0000259" key="8">
    <source>
        <dbReference type="Pfam" id="PF08264"/>
    </source>
</evidence>
<dbReference type="Gene3D" id="3.40.50.620">
    <property type="entry name" value="HUPs"/>
    <property type="match status" value="1"/>
</dbReference>
<organism evidence="9 10">
    <name type="scientific">Smittium mucronatum</name>
    <dbReference type="NCBI Taxonomy" id="133383"/>
    <lineage>
        <taxon>Eukaryota</taxon>
        <taxon>Fungi</taxon>
        <taxon>Fungi incertae sedis</taxon>
        <taxon>Zoopagomycota</taxon>
        <taxon>Kickxellomycotina</taxon>
        <taxon>Harpellomycetes</taxon>
        <taxon>Harpellales</taxon>
        <taxon>Legeriomycetaceae</taxon>
        <taxon>Smittium</taxon>
    </lineage>
</organism>
<dbReference type="Gene3D" id="3.90.740.10">
    <property type="entry name" value="Valyl/Leucyl/Isoleucyl-tRNA synthetase, editing domain"/>
    <property type="match status" value="1"/>
</dbReference>
<feature type="domain" description="Methionyl/Valyl/Leucyl/Isoleucyl-tRNA synthetase anticodon-binding" evidence="8">
    <location>
        <begin position="437"/>
        <end position="506"/>
    </location>
</feature>
<gene>
    <name evidence="9" type="ORF">AYI68_g801</name>
</gene>
<protein>
    <submittedName>
        <fullName evidence="9">Isoleucine-tRNA ligase</fullName>
    </submittedName>
</protein>
<feature type="domain" description="Aminoacyl-tRNA synthetase class Ia" evidence="7">
    <location>
        <begin position="185"/>
        <end position="393"/>
    </location>
</feature>
<dbReference type="AlphaFoldDB" id="A0A1R0H7F1"/>
<dbReference type="Pfam" id="PF08264">
    <property type="entry name" value="Anticodon_1"/>
    <property type="match status" value="1"/>
</dbReference>
<evidence type="ECO:0000313" key="9">
    <source>
        <dbReference type="EMBL" id="OLY85018.1"/>
    </source>
</evidence>
<dbReference type="GO" id="GO:0000049">
    <property type="term" value="F:tRNA binding"/>
    <property type="evidence" value="ECO:0007669"/>
    <property type="project" value="InterPro"/>
</dbReference>
<dbReference type="InterPro" id="IPR002300">
    <property type="entry name" value="aa-tRNA-synth_Ia"/>
</dbReference>
<dbReference type="PANTHER" id="PTHR42765:SF1">
    <property type="entry name" value="ISOLEUCINE--TRNA LIGASE, MITOCHONDRIAL"/>
    <property type="match status" value="1"/>
</dbReference>
<dbReference type="STRING" id="133383.A0A1R0H7F1"/>